<dbReference type="PANTHER" id="PTHR15555">
    <property type="entry name" value="ZINC FINGER HIT DOMAIN CONTAINING PROTEIN 2 PROTEIN FON -RELATED"/>
    <property type="match status" value="1"/>
</dbReference>
<dbReference type="InParanoid" id="A0A316YTC1"/>
<evidence type="ECO:0000256" key="1">
    <source>
        <dbReference type="PROSITE-ProRule" id="PRU00453"/>
    </source>
</evidence>
<reference evidence="4 5" key="1">
    <citation type="journal article" date="2018" name="Mol. Biol. Evol.">
        <title>Broad Genomic Sampling Reveals a Smut Pathogenic Ancestry of the Fungal Clade Ustilaginomycotina.</title>
        <authorList>
            <person name="Kijpornyongpan T."/>
            <person name="Mondo S.J."/>
            <person name="Barry K."/>
            <person name="Sandor L."/>
            <person name="Lee J."/>
            <person name="Lipzen A."/>
            <person name="Pangilinan J."/>
            <person name="LaButti K."/>
            <person name="Hainaut M."/>
            <person name="Henrissat B."/>
            <person name="Grigoriev I.V."/>
            <person name="Spatafora J.W."/>
            <person name="Aime M.C."/>
        </authorList>
    </citation>
    <scope>NUCLEOTIDE SEQUENCE [LARGE SCALE GENOMIC DNA]</scope>
    <source>
        <strain evidence="4 5">MCA 4198</strain>
    </source>
</reference>
<dbReference type="Pfam" id="PF04438">
    <property type="entry name" value="zf-HIT"/>
    <property type="match status" value="1"/>
</dbReference>
<name>A0A316YTC1_9BASI</name>
<feature type="compositionally biased region" description="Acidic residues" evidence="2">
    <location>
        <begin position="313"/>
        <end position="326"/>
    </location>
</feature>
<evidence type="ECO:0000256" key="2">
    <source>
        <dbReference type="SAM" id="MobiDB-lite"/>
    </source>
</evidence>
<dbReference type="PANTHER" id="PTHR15555:SF0">
    <property type="entry name" value="ZINC FINGER HIT DOMAIN-CONTAINING PROTEIN 2"/>
    <property type="match status" value="1"/>
</dbReference>
<dbReference type="RefSeq" id="XP_025379126.1">
    <property type="nucleotide sequence ID" value="XM_025524855.1"/>
</dbReference>
<dbReference type="SUPFAM" id="SSF144232">
    <property type="entry name" value="HIT/MYND zinc finger-like"/>
    <property type="match status" value="1"/>
</dbReference>
<feature type="region of interest" description="Disordered" evidence="2">
    <location>
        <begin position="299"/>
        <end position="344"/>
    </location>
</feature>
<dbReference type="InterPro" id="IPR039646">
    <property type="entry name" value="ZNHIT2"/>
</dbReference>
<feature type="region of interest" description="Disordered" evidence="2">
    <location>
        <begin position="145"/>
        <end position="167"/>
    </location>
</feature>
<protein>
    <recommendedName>
        <fullName evidence="3">HIT-type domain-containing protein</fullName>
    </recommendedName>
</protein>
<evidence type="ECO:0000313" key="5">
    <source>
        <dbReference type="Proteomes" id="UP000245768"/>
    </source>
</evidence>
<keyword evidence="1" id="KW-0862">Zinc</keyword>
<dbReference type="STRING" id="215250.A0A316YTC1"/>
<proteinExistence type="predicted"/>
<dbReference type="PROSITE" id="PS51083">
    <property type="entry name" value="ZF_HIT"/>
    <property type="match status" value="1"/>
</dbReference>
<evidence type="ECO:0000259" key="3">
    <source>
        <dbReference type="PROSITE" id="PS51083"/>
    </source>
</evidence>
<dbReference type="OrthoDB" id="18412at2759"/>
<feature type="region of interest" description="Disordered" evidence="2">
    <location>
        <begin position="1"/>
        <end position="70"/>
    </location>
</feature>
<dbReference type="EMBL" id="KZ819635">
    <property type="protein sequence ID" value="PWN91928.1"/>
    <property type="molecule type" value="Genomic_DNA"/>
</dbReference>
<dbReference type="InterPro" id="IPR007529">
    <property type="entry name" value="Znf_HIT"/>
</dbReference>
<feature type="compositionally biased region" description="Basic and acidic residues" evidence="2">
    <location>
        <begin position="299"/>
        <end position="312"/>
    </location>
</feature>
<dbReference type="GeneID" id="37046771"/>
<keyword evidence="5" id="KW-1185">Reference proteome</keyword>
<accession>A0A316YTC1</accession>
<feature type="region of interest" description="Disordered" evidence="2">
    <location>
        <begin position="491"/>
        <end position="513"/>
    </location>
</feature>
<feature type="compositionally biased region" description="Acidic residues" evidence="2">
    <location>
        <begin position="145"/>
        <end position="165"/>
    </location>
</feature>
<organism evidence="4 5">
    <name type="scientific">Acaromyces ingoldii</name>
    <dbReference type="NCBI Taxonomy" id="215250"/>
    <lineage>
        <taxon>Eukaryota</taxon>
        <taxon>Fungi</taxon>
        <taxon>Dikarya</taxon>
        <taxon>Basidiomycota</taxon>
        <taxon>Ustilaginomycotina</taxon>
        <taxon>Exobasidiomycetes</taxon>
        <taxon>Exobasidiales</taxon>
        <taxon>Cryptobasidiaceae</taxon>
        <taxon>Acaromyces</taxon>
    </lineage>
</organism>
<feature type="region of interest" description="Disordered" evidence="2">
    <location>
        <begin position="357"/>
        <end position="383"/>
    </location>
</feature>
<keyword evidence="1" id="KW-0479">Metal-binding</keyword>
<keyword evidence="1" id="KW-0863">Zinc-finger</keyword>
<dbReference type="Proteomes" id="UP000245768">
    <property type="component" value="Unassembled WGS sequence"/>
</dbReference>
<gene>
    <name evidence="4" type="ORF">FA10DRAFT_300486</name>
</gene>
<dbReference type="GO" id="GO:0008270">
    <property type="term" value="F:zinc ion binding"/>
    <property type="evidence" value="ECO:0007669"/>
    <property type="project" value="UniProtKB-UniRule"/>
</dbReference>
<feature type="compositionally biased region" description="Low complexity" evidence="2">
    <location>
        <begin position="361"/>
        <end position="372"/>
    </location>
</feature>
<dbReference type="CDD" id="cd23024">
    <property type="entry name" value="zf-HIT_ZNHIT2-3"/>
    <property type="match status" value="1"/>
</dbReference>
<feature type="domain" description="HIT-type" evidence="3">
    <location>
        <begin position="72"/>
        <end position="105"/>
    </location>
</feature>
<dbReference type="AlphaFoldDB" id="A0A316YTC1"/>
<dbReference type="Gene3D" id="3.30.60.190">
    <property type="match status" value="1"/>
</dbReference>
<feature type="compositionally biased region" description="Basic and acidic residues" evidence="2">
    <location>
        <begin position="491"/>
        <end position="504"/>
    </location>
</feature>
<evidence type="ECO:0000313" key="4">
    <source>
        <dbReference type="EMBL" id="PWN91928.1"/>
    </source>
</evidence>
<sequence>MSELLSIGRNDEGVKRGGLRGIGVGAPVRRGLVEEVGQEGARTPPLDPVAQQEQEQEQERQARHSSKPRPKCAICHEATSNFTCPACHAPYCTLACYRSPRHSACSQPFSQKTLRDELGEDAGKVDDEERRNMMDVLRRLHNLGADDEAEYNNEAGQEGDEEDGGENANIDIGGLEEATPEQLLELLSPDERARFEAAINDDDPSQARAKALLDGIAHKEEESVVRGPWWTTNDTISPDQAFAQEVGSIQQSLKRHASLPPLEHNIVATLLAYAYLLRHLDLGQLKSVLAMDSGQMHEPVEKLKRKEEVPDHEFDDMPGLEPDVEHEEVAKKGQQPRSDPEDERVARATFDRLAPFVNALPGPSKKGSASGSKEQDQNQDPSKVLLSSVEDASLYLLARLDPSQGALASTMVLLLQDVISLLDVPKIAETQATDRLVCALSDLSGLLPGHGRRKLMFYGAVWQSLDGTRLERVKRQLRDEIQRLKDELERAEDQERWRAAEEATRAGGVVLTE</sequence>